<feature type="transmembrane region" description="Helical" evidence="10">
    <location>
        <begin position="383"/>
        <end position="404"/>
    </location>
</feature>
<organism evidence="13 14">
    <name type="scientific">Gigaspora rosea</name>
    <dbReference type="NCBI Taxonomy" id="44941"/>
    <lineage>
        <taxon>Eukaryota</taxon>
        <taxon>Fungi</taxon>
        <taxon>Fungi incertae sedis</taxon>
        <taxon>Mucoromycota</taxon>
        <taxon>Glomeromycotina</taxon>
        <taxon>Glomeromycetes</taxon>
        <taxon>Diversisporales</taxon>
        <taxon>Gigasporaceae</taxon>
        <taxon>Gigaspora</taxon>
    </lineage>
</organism>
<feature type="transmembrane region" description="Helical" evidence="10">
    <location>
        <begin position="123"/>
        <end position="146"/>
    </location>
</feature>
<dbReference type="NCBIfam" id="TIGR00378">
    <property type="entry name" value="cax"/>
    <property type="match status" value="1"/>
</dbReference>
<feature type="transmembrane region" description="Helical" evidence="10">
    <location>
        <begin position="350"/>
        <end position="377"/>
    </location>
</feature>
<evidence type="ECO:0000256" key="3">
    <source>
        <dbReference type="ARBA" id="ARBA00022448"/>
    </source>
</evidence>
<feature type="transmembrane region" description="Helical" evidence="10">
    <location>
        <begin position="58"/>
        <end position="77"/>
    </location>
</feature>
<dbReference type="Gene3D" id="1.20.1420.30">
    <property type="entry name" value="NCX, central ion-binding region"/>
    <property type="match status" value="2"/>
</dbReference>
<keyword evidence="6 10" id="KW-0106">Calcium</keyword>
<dbReference type="STRING" id="44941.A0A397VZL1"/>
<proteinExistence type="inferred from homology"/>
<dbReference type="InterPro" id="IPR004837">
    <property type="entry name" value="NaCa_Exmemb"/>
</dbReference>
<dbReference type="FunFam" id="1.20.1420.30:FF:000011">
    <property type="entry name" value="Vacuolar calcium ion transporter"/>
    <property type="match status" value="1"/>
</dbReference>
<comment type="caution">
    <text evidence="13">The sequence shown here is derived from an EMBL/GenBank/DDBJ whole genome shotgun (WGS) entry which is preliminary data.</text>
</comment>
<feature type="region of interest" description="Disordered" evidence="11">
    <location>
        <begin position="231"/>
        <end position="265"/>
    </location>
</feature>
<dbReference type="InterPro" id="IPR004798">
    <property type="entry name" value="CAX-like"/>
</dbReference>
<evidence type="ECO:0000256" key="8">
    <source>
        <dbReference type="ARBA" id="ARBA00023065"/>
    </source>
</evidence>
<feature type="transmembrane region" description="Helical" evidence="10">
    <location>
        <begin position="411"/>
        <end position="432"/>
    </location>
</feature>
<feature type="domain" description="Sodium/calcium exchanger membrane region" evidence="12">
    <location>
        <begin position="286"/>
        <end position="430"/>
    </location>
</feature>
<evidence type="ECO:0000313" key="14">
    <source>
        <dbReference type="Proteomes" id="UP000266673"/>
    </source>
</evidence>
<keyword evidence="7 10" id="KW-1133">Transmembrane helix</keyword>
<evidence type="ECO:0000256" key="9">
    <source>
        <dbReference type="ARBA" id="ARBA00023136"/>
    </source>
</evidence>
<dbReference type="PANTHER" id="PTHR31503">
    <property type="entry name" value="VACUOLAR CALCIUM ION TRANSPORTER"/>
    <property type="match status" value="1"/>
</dbReference>
<keyword evidence="3 10" id="KW-0813">Transport</keyword>
<keyword evidence="4 10" id="KW-0109">Calcium transport</keyword>
<dbReference type="GO" id="GO:0012505">
    <property type="term" value="C:endomembrane system"/>
    <property type="evidence" value="ECO:0007669"/>
    <property type="project" value="UniProtKB-SubCell"/>
</dbReference>
<keyword evidence="9 10" id="KW-0472">Membrane</keyword>
<keyword evidence="8 10" id="KW-0406">Ion transport</keyword>
<evidence type="ECO:0000256" key="11">
    <source>
        <dbReference type="SAM" id="MobiDB-lite"/>
    </source>
</evidence>
<dbReference type="GO" id="GO:0000329">
    <property type="term" value="C:fungal-type vacuole membrane"/>
    <property type="evidence" value="ECO:0007669"/>
    <property type="project" value="TreeGrafter"/>
</dbReference>
<evidence type="ECO:0000256" key="2">
    <source>
        <dbReference type="ARBA" id="ARBA00008170"/>
    </source>
</evidence>
<dbReference type="PANTHER" id="PTHR31503:SF20">
    <property type="entry name" value="CA(2+)_H(+) EXCHANGER, PUTATIVE (EUROFUNG)-RELATED"/>
    <property type="match status" value="1"/>
</dbReference>
<comment type="subcellular location">
    <subcellularLocation>
        <location evidence="1">Endomembrane system</location>
        <topology evidence="1">Multi-pass membrane protein</topology>
    </subcellularLocation>
    <subcellularLocation>
        <location evidence="10">Vacuole membrane</location>
    </subcellularLocation>
</comment>
<keyword evidence="10" id="KW-0050">Antiport</keyword>
<evidence type="ECO:0000313" key="13">
    <source>
        <dbReference type="EMBL" id="RIB27944.1"/>
    </source>
</evidence>
<comment type="caution">
    <text evidence="10">Lacks conserved residue(s) required for the propagation of feature annotation.</text>
</comment>
<evidence type="ECO:0000256" key="4">
    <source>
        <dbReference type="ARBA" id="ARBA00022568"/>
    </source>
</evidence>
<feature type="compositionally biased region" description="Basic and acidic residues" evidence="11">
    <location>
        <begin position="231"/>
        <end position="242"/>
    </location>
</feature>
<reference evidence="13 14" key="1">
    <citation type="submission" date="2018-06" db="EMBL/GenBank/DDBJ databases">
        <title>Comparative genomics reveals the genomic features of Rhizophagus irregularis, R. cerebriforme, R. diaphanum and Gigaspora rosea, and their symbiotic lifestyle signature.</title>
        <authorList>
            <person name="Morin E."/>
            <person name="San Clemente H."/>
            <person name="Chen E.C.H."/>
            <person name="De La Providencia I."/>
            <person name="Hainaut M."/>
            <person name="Kuo A."/>
            <person name="Kohler A."/>
            <person name="Murat C."/>
            <person name="Tang N."/>
            <person name="Roy S."/>
            <person name="Loubradou J."/>
            <person name="Henrissat B."/>
            <person name="Grigoriev I.V."/>
            <person name="Corradi N."/>
            <person name="Roux C."/>
            <person name="Martin F.M."/>
        </authorList>
    </citation>
    <scope>NUCLEOTIDE SEQUENCE [LARGE SCALE GENOMIC DNA]</scope>
    <source>
        <strain evidence="13 14">DAOM 194757</strain>
    </source>
</reference>
<dbReference type="InterPro" id="IPR044880">
    <property type="entry name" value="NCX_ion-bd_dom_sf"/>
</dbReference>
<evidence type="ECO:0000256" key="10">
    <source>
        <dbReference type="RuleBase" id="RU365028"/>
    </source>
</evidence>
<dbReference type="AlphaFoldDB" id="A0A397VZL1"/>
<evidence type="ECO:0000256" key="1">
    <source>
        <dbReference type="ARBA" id="ARBA00004127"/>
    </source>
</evidence>
<feature type="transmembrane region" description="Helical" evidence="10">
    <location>
        <begin position="30"/>
        <end position="52"/>
    </location>
</feature>
<evidence type="ECO:0000256" key="5">
    <source>
        <dbReference type="ARBA" id="ARBA00022692"/>
    </source>
</evidence>
<dbReference type="GO" id="GO:0006874">
    <property type="term" value="P:intracellular calcium ion homeostasis"/>
    <property type="evidence" value="ECO:0007669"/>
    <property type="project" value="TreeGrafter"/>
</dbReference>
<feature type="transmembrane region" description="Helical" evidence="10">
    <location>
        <begin position="166"/>
        <end position="184"/>
    </location>
</feature>
<evidence type="ECO:0000259" key="12">
    <source>
        <dbReference type="Pfam" id="PF01699"/>
    </source>
</evidence>
<dbReference type="Proteomes" id="UP000266673">
    <property type="component" value="Unassembled WGS sequence"/>
</dbReference>
<keyword evidence="5 10" id="KW-0812">Transmembrane</keyword>
<dbReference type="EMBL" id="QKWP01000082">
    <property type="protein sequence ID" value="RIB27944.1"/>
    <property type="molecule type" value="Genomic_DNA"/>
</dbReference>
<feature type="domain" description="Sodium/calcium exchanger membrane region" evidence="12">
    <location>
        <begin position="57"/>
        <end position="221"/>
    </location>
</feature>
<dbReference type="InterPro" id="IPR004713">
    <property type="entry name" value="CaH_exchang"/>
</dbReference>
<protein>
    <recommendedName>
        <fullName evidence="10">Vacuolar calcium ion transporter</fullName>
    </recommendedName>
</protein>
<dbReference type="Pfam" id="PF01699">
    <property type="entry name" value="Na_Ca_ex"/>
    <property type="match status" value="2"/>
</dbReference>
<feature type="transmembrane region" description="Helical" evidence="10">
    <location>
        <begin position="284"/>
        <end position="305"/>
    </location>
</feature>
<name>A0A397VZL1_9GLOM</name>
<accession>A0A397VZL1</accession>
<keyword evidence="14" id="KW-1185">Reference proteome</keyword>
<sequence length="441" mass="47984">MTDNNENVSENVQNDAKKDKLPFMQSIKRVITFSKFNFFLVFVPIGYIVKFVTTNDTLIFFINFAAIIPLARLLGFATEELAESVGETLGGLLNATFGNAVELIIAIVALANGRIRVVQASMLGSVLSNILLVLGSCFLAGGIAALRNNKLEQTFSSTAAQASSSLMTLSCITLILPAAFALAVKGENPPNVNIQFQILDISYGTSIVLLIVYILYLVFQLKTHKDLFNEKEGDEKDDKNESNKQNTNKNDNDGQIQEEGESEHNIERGIETNDEHDEPHINMMIALVLLIVTTVITAFSADFLVDSIEGIVKTLGISETFVGLILLPIVGNAAEHVTSITVAIKDKMNLAIGVAVGSSTQIALFITPLLVILGWILNKPMSLYFMPFETVCLFIAVLLTNYLVQVHGRSNWLEGALLIATYAIIAVAFFYYPDSSGGGST</sequence>
<dbReference type="OrthoDB" id="1699231at2759"/>
<feature type="transmembrane region" description="Helical" evidence="10">
    <location>
        <begin position="89"/>
        <end position="111"/>
    </location>
</feature>
<comment type="function">
    <text evidence="10">Has a role in promoting intracellular calcium ion sequestration via the exchange of calcium ions for hydrogen ions across the vacuolar membrane. Involved also in manganese ion homeostasis via its uptake into the vacuole.</text>
</comment>
<gene>
    <name evidence="13" type="ORF">C2G38_1952536</name>
</gene>
<comment type="similarity">
    <text evidence="2 10">Belongs to the Ca(2+):cation antiporter (CaCA) (TC 2.A.19) family.</text>
</comment>
<keyword evidence="10" id="KW-0926">Vacuole</keyword>
<dbReference type="GO" id="GO:0015369">
    <property type="term" value="F:calcium:proton antiporter activity"/>
    <property type="evidence" value="ECO:0007669"/>
    <property type="project" value="UniProtKB-UniRule"/>
</dbReference>
<evidence type="ECO:0000256" key="6">
    <source>
        <dbReference type="ARBA" id="ARBA00022837"/>
    </source>
</evidence>
<feature type="transmembrane region" description="Helical" evidence="10">
    <location>
        <begin position="196"/>
        <end position="219"/>
    </location>
</feature>
<evidence type="ECO:0000256" key="7">
    <source>
        <dbReference type="ARBA" id="ARBA00022989"/>
    </source>
</evidence>